<protein>
    <submittedName>
        <fullName evidence="1">Uncharacterized protein</fullName>
    </submittedName>
</protein>
<evidence type="ECO:0000313" key="1">
    <source>
        <dbReference type="EMBL" id="MCI4392332.1"/>
    </source>
</evidence>
<dbReference type="Proteomes" id="UP000829447">
    <property type="component" value="Linkage Group LG24"/>
</dbReference>
<accession>A0ACC5XMC2</accession>
<comment type="caution">
    <text evidence="1">The sequence shown here is derived from an EMBL/GenBank/DDBJ whole genome shotgun (WGS) entry which is preliminary data.</text>
</comment>
<proteinExistence type="predicted"/>
<reference evidence="1 2" key="1">
    <citation type="journal article" date="2022" name="bioRxiv">
        <title>An ancient truncated duplication of the anti-Mullerian hormone receptor type 2 gene is a potential conserved master sex determinant in the Pangasiidae catfish family.</title>
        <authorList>
            <person name="Wen M."/>
            <person name="Pan Q."/>
            <person name="Jouanno E."/>
            <person name="Montfort J."/>
            <person name="Zahm M."/>
            <person name="Cabau C."/>
            <person name="Klopp C."/>
            <person name="Iampietro C."/>
            <person name="Roques C."/>
            <person name="Bouchez O."/>
            <person name="Castinel A."/>
            <person name="Donnadieu C."/>
            <person name="Parrinello H."/>
            <person name="Poncet C."/>
            <person name="Belmonte E."/>
            <person name="Gautier V."/>
            <person name="Avarre J.-C."/>
            <person name="Dugue R."/>
            <person name="Gustiano R."/>
            <person name="Ha T.T.T."/>
            <person name="Campet M."/>
            <person name="Sriphairoj K."/>
            <person name="Ribolli J."/>
            <person name="de Almeida F.L."/>
            <person name="Desvignes T."/>
            <person name="Postlethwait J.H."/>
            <person name="Bucao C.F."/>
            <person name="Robinson-Rechavi M."/>
            <person name="Bobe J."/>
            <person name="Herpin A."/>
            <person name="Guiguen Y."/>
        </authorList>
    </citation>
    <scope>NUCLEOTIDE SEQUENCE [LARGE SCALE GENOMIC DNA]</scope>
    <source>
        <strain evidence="1">YG-Dec2019</strain>
    </source>
</reference>
<dbReference type="EMBL" id="CM040477">
    <property type="protein sequence ID" value="MCI4392332.1"/>
    <property type="molecule type" value="Genomic_DNA"/>
</dbReference>
<evidence type="ECO:0000313" key="2">
    <source>
        <dbReference type="Proteomes" id="UP000829447"/>
    </source>
</evidence>
<organism evidence="1 2">
    <name type="scientific">Pangasianodon gigas</name>
    <name type="common">Mekong giant catfish</name>
    <name type="synonym">Pangasius gigas</name>
    <dbReference type="NCBI Taxonomy" id="30993"/>
    <lineage>
        <taxon>Eukaryota</taxon>
        <taxon>Metazoa</taxon>
        <taxon>Chordata</taxon>
        <taxon>Craniata</taxon>
        <taxon>Vertebrata</taxon>
        <taxon>Euteleostomi</taxon>
        <taxon>Actinopterygii</taxon>
        <taxon>Neopterygii</taxon>
        <taxon>Teleostei</taxon>
        <taxon>Ostariophysi</taxon>
        <taxon>Siluriformes</taxon>
        <taxon>Pangasiidae</taxon>
        <taxon>Pangasianodon</taxon>
    </lineage>
</organism>
<keyword evidence="2" id="KW-1185">Reference proteome</keyword>
<gene>
    <name evidence="1" type="ORF">PGIGA_G00144740</name>
</gene>
<name>A0ACC5XMC2_PANGG</name>
<sequence>MIYRRRAAEQKRRALESRMEEVDELVNQVQPKKQKFTRTDPEYRALEEQLKEKVEKVEKAINDLEQRYRENSKHSEYVGSFCDRKRIELTFWKAMCAIQLIKPLKSETEMMKMKEEVGKILECLKHEAYKQKRSVTNVLLVGVCIHVESYLQEIETWCSDKRKEPNMMDGMEARLDEYEKWCKEKKNELEKYRDKIISAGSSKENLTAGNSEGGESTPLNRV</sequence>